<evidence type="ECO:0000313" key="8">
    <source>
        <dbReference type="EMBL" id="MBD8877080.1"/>
    </source>
</evidence>
<dbReference type="CDD" id="cd03214">
    <property type="entry name" value="ABC_Iron-Siderophores_B12_Hemin"/>
    <property type="match status" value="1"/>
</dbReference>
<dbReference type="PROSITE" id="PS00211">
    <property type="entry name" value="ABC_TRANSPORTER_1"/>
    <property type="match status" value="1"/>
</dbReference>
<keyword evidence="5" id="KW-1278">Translocase</keyword>
<dbReference type="Pfam" id="PF00005">
    <property type="entry name" value="ABC_tran"/>
    <property type="match status" value="1"/>
</dbReference>
<name>A0ABR9CB19_9HYPH</name>
<comment type="similarity">
    <text evidence="1">Belongs to the ABC transporter superfamily.</text>
</comment>
<dbReference type="GO" id="GO:0005524">
    <property type="term" value="F:ATP binding"/>
    <property type="evidence" value="ECO:0007669"/>
    <property type="project" value="UniProtKB-KW"/>
</dbReference>
<reference evidence="8 9" key="1">
    <citation type="submission" date="2020-09" db="EMBL/GenBank/DDBJ databases">
        <title>The genome sequence of type strain Labrenzia polysiphoniae KACC 19711.</title>
        <authorList>
            <person name="Liu Y."/>
        </authorList>
    </citation>
    <scope>NUCLEOTIDE SEQUENCE [LARGE SCALE GENOMIC DNA]</scope>
    <source>
        <strain evidence="8 9">KACC 19711</strain>
    </source>
</reference>
<evidence type="ECO:0000256" key="3">
    <source>
        <dbReference type="ARBA" id="ARBA00022741"/>
    </source>
</evidence>
<dbReference type="Proteomes" id="UP000615687">
    <property type="component" value="Unassembled WGS sequence"/>
</dbReference>
<accession>A0ABR9CB19</accession>
<dbReference type="InterPro" id="IPR027417">
    <property type="entry name" value="P-loop_NTPase"/>
</dbReference>
<keyword evidence="3" id="KW-0547">Nucleotide-binding</keyword>
<proteinExistence type="inferred from homology"/>
<gene>
    <name evidence="8" type="ORF">IG617_12345</name>
</gene>
<evidence type="ECO:0000256" key="1">
    <source>
        <dbReference type="ARBA" id="ARBA00005417"/>
    </source>
</evidence>
<keyword evidence="9" id="KW-1185">Reference proteome</keyword>
<dbReference type="Gene3D" id="3.40.50.300">
    <property type="entry name" value="P-loop containing nucleotide triphosphate hydrolases"/>
    <property type="match status" value="1"/>
</dbReference>
<keyword evidence="4 8" id="KW-0067">ATP-binding</keyword>
<dbReference type="PANTHER" id="PTHR42794:SF1">
    <property type="entry name" value="HEMIN IMPORT ATP-BINDING PROTEIN HMUV"/>
    <property type="match status" value="1"/>
</dbReference>
<evidence type="ECO:0000256" key="6">
    <source>
        <dbReference type="ARBA" id="ARBA00037066"/>
    </source>
</evidence>
<dbReference type="PANTHER" id="PTHR42794">
    <property type="entry name" value="HEMIN IMPORT ATP-BINDING PROTEIN HMUV"/>
    <property type="match status" value="1"/>
</dbReference>
<comment type="function">
    <text evidence="6">Part of the ABC transporter complex HmuTUV involved in hemin import. Responsible for energy coupling to the transport system.</text>
</comment>
<organism evidence="8 9">
    <name type="scientific">Roseibium polysiphoniae</name>
    <dbReference type="NCBI Taxonomy" id="2571221"/>
    <lineage>
        <taxon>Bacteria</taxon>
        <taxon>Pseudomonadati</taxon>
        <taxon>Pseudomonadota</taxon>
        <taxon>Alphaproteobacteria</taxon>
        <taxon>Hyphomicrobiales</taxon>
        <taxon>Stappiaceae</taxon>
        <taxon>Roseibium</taxon>
    </lineage>
</organism>
<sequence>MENTALKPQQISKNSPTGSLEAFGLEVGYNRAPVIKDLSFVAEPGLFHTILGPNGSGKSTLLKALTGELSYSGRVTLNGESLSTIRAETLALRRGVLPQHTVLAFPLTVSEVVSLGVLRNDTVGTAKQRRNRIFEALGMVDLEGFEGRQYQSLSGGEQQRVQLARVLCQVWSPIAEDGSRRWLFLDEPVSSLDIKHQIQIMNIAADYARRGGGVLAVMHDLNLTASFADTVMVIRNGELKIMGSVAAVYKDEILSDAYDHDVQVSHVDGRSAPIVLARHG</sequence>
<keyword evidence="2" id="KW-0813">Transport</keyword>
<dbReference type="InterPro" id="IPR017871">
    <property type="entry name" value="ABC_transporter-like_CS"/>
</dbReference>
<evidence type="ECO:0000256" key="2">
    <source>
        <dbReference type="ARBA" id="ARBA00022448"/>
    </source>
</evidence>
<evidence type="ECO:0000256" key="5">
    <source>
        <dbReference type="ARBA" id="ARBA00022967"/>
    </source>
</evidence>
<dbReference type="InterPro" id="IPR003593">
    <property type="entry name" value="AAA+_ATPase"/>
</dbReference>
<dbReference type="NCBIfam" id="NF010068">
    <property type="entry name" value="PRK13548.1"/>
    <property type="match status" value="1"/>
</dbReference>
<dbReference type="SUPFAM" id="SSF52540">
    <property type="entry name" value="P-loop containing nucleoside triphosphate hydrolases"/>
    <property type="match status" value="1"/>
</dbReference>
<evidence type="ECO:0000256" key="4">
    <source>
        <dbReference type="ARBA" id="ARBA00022840"/>
    </source>
</evidence>
<dbReference type="SMART" id="SM00382">
    <property type="entry name" value="AAA"/>
    <property type="match status" value="1"/>
</dbReference>
<evidence type="ECO:0000313" key="9">
    <source>
        <dbReference type="Proteomes" id="UP000615687"/>
    </source>
</evidence>
<dbReference type="EMBL" id="JACYXJ010000004">
    <property type="protein sequence ID" value="MBD8877080.1"/>
    <property type="molecule type" value="Genomic_DNA"/>
</dbReference>
<feature type="domain" description="ABC transporter" evidence="7">
    <location>
        <begin position="6"/>
        <end position="261"/>
    </location>
</feature>
<dbReference type="PROSITE" id="PS50893">
    <property type="entry name" value="ABC_TRANSPORTER_2"/>
    <property type="match status" value="1"/>
</dbReference>
<dbReference type="InterPro" id="IPR003439">
    <property type="entry name" value="ABC_transporter-like_ATP-bd"/>
</dbReference>
<evidence type="ECO:0000259" key="7">
    <source>
        <dbReference type="PROSITE" id="PS50893"/>
    </source>
</evidence>
<comment type="caution">
    <text evidence="8">The sequence shown here is derived from an EMBL/GenBank/DDBJ whole genome shotgun (WGS) entry which is preliminary data.</text>
</comment>
<protein>
    <submittedName>
        <fullName evidence="8">Heme ABC transporter ATP-binding protein</fullName>
    </submittedName>
</protein>